<reference evidence="2" key="1">
    <citation type="submission" date="2014-11" db="EMBL/GenBank/DDBJ databases">
        <authorList>
            <person name="Amaro Gonzalez C."/>
        </authorList>
    </citation>
    <scope>NUCLEOTIDE SEQUENCE</scope>
</reference>
<dbReference type="EMBL" id="GBXM01038388">
    <property type="protein sequence ID" value="JAH70189.1"/>
    <property type="molecule type" value="Transcribed_RNA"/>
</dbReference>
<name>A0A0E9UWC5_ANGAN</name>
<protein>
    <submittedName>
        <fullName evidence="2">Uncharacterized protein</fullName>
    </submittedName>
</protein>
<evidence type="ECO:0000256" key="1">
    <source>
        <dbReference type="SAM" id="MobiDB-lite"/>
    </source>
</evidence>
<feature type="region of interest" description="Disordered" evidence="1">
    <location>
        <begin position="37"/>
        <end position="64"/>
    </location>
</feature>
<organism evidence="2">
    <name type="scientific">Anguilla anguilla</name>
    <name type="common">European freshwater eel</name>
    <name type="synonym">Muraena anguilla</name>
    <dbReference type="NCBI Taxonomy" id="7936"/>
    <lineage>
        <taxon>Eukaryota</taxon>
        <taxon>Metazoa</taxon>
        <taxon>Chordata</taxon>
        <taxon>Craniata</taxon>
        <taxon>Vertebrata</taxon>
        <taxon>Euteleostomi</taxon>
        <taxon>Actinopterygii</taxon>
        <taxon>Neopterygii</taxon>
        <taxon>Teleostei</taxon>
        <taxon>Anguilliformes</taxon>
        <taxon>Anguillidae</taxon>
        <taxon>Anguilla</taxon>
    </lineage>
</organism>
<reference evidence="2" key="2">
    <citation type="journal article" date="2015" name="Fish Shellfish Immunol.">
        <title>Early steps in the European eel (Anguilla anguilla)-Vibrio vulnificus interaction in the gills: Role of the RtxA13 toxin.</title>
        <authorList>
            <person name="Callol A."/>
            <person name="Pajuelo D."/>
            <person name="Ebbesson L."/>
            <person name="Teles M."/>
            <person name="MacKenzie S."/>
            <person name="Amaro C."/>
        </authorList>
    </citation>
    <scope>NUCLEOTIDE SEQUENCE</scope>
</reference>
<evidence type="ECO:0000313" key="2">
    <source>
        <dbReference type="EMBL" id="JAH70189.1"/>
    </source>
</evidence>
<sequence>MDLPANLDSGKPRGPASIYQLLEGLGAAKYKGHSLGTELSSRCRTPPTFRGNGELPHSLPNGDF</sequence>
<dbReference type="AlphaFoldDB" id="A0A0E9UWC5"/>
<proteinExistence type="predicted"/>
<accession>A0A0E9UWC5</accession>